<dbReference type="CDD" id="cd04647">
    <property type="entry name" value="LbH_MAT_like"/>
    <property type="match status" value="1"/>
</dbReference>
<dbReference type="InterPro" id="IPR001451">
    <property type="entry name" value="Hexapep"/>
</dbReference>
<dbReference type="InterPro" id="IPR051159">
    <property type="entry name" value="Hexapeptide_acetyltransf"/>
</dbReference>
<keyword evidence="3" id="KW-0012">Acyltransferase</keyword>
<dbReference type="Gene3D" id="2.160.10.10">
    <property type="entry name" value="Hexapeptide repeat proteins"/>
    <property type="match status" value="1"/>
</dbReference>
<dbReference type="PANTHER" id="PTHR23416:SF23">
    <property type="entry name" value="ACETYLTRANSFERASE C18B11.09C-RELATED"/>
    <property type="match status" value="1"/>
</dbReference>
<comment type="similarity">
    <text evidence="1">Belongs to the transferase hexapeptide repeat family.</text>
</comment>
<dbReference type="Pfam" id="PF14602">
    <property type="entry name" value="Hexapep_2"/>
    <property type="match status" value="1"/>
</dbReference>
<dbReference type="EMBL" id="JAVRAD010000037">
    <property type="protein sequence ID" value="MDX8333065.1"/>
    <property type="molecule type" value="Genomic_DNA"/>
</dbReference>
<gene>
    <name evidence="3" type="ORF">RMS29_28155</name>
</gene>
<dbReference type="InterPro" id="IPR011004">
    <property type="entry name" value="Trimer_LpxA-like_sf"/>
</dbReference>
<sequence>MIEIHPSARVSPLADIEDSMRGTKIIVGENCVVDSFVKIKPVGGNGDLTLGRFCYINSGCVFYTGNGISFGSHVLVAANCTFAPVNHAFSDQNRLIREQGFLPSRGGIRIEDDVWIGANCVILDGAHLRQGCVIAAGSIVRGEVTAYTVVGGNPIRTLGKRE</sequence>
<evidence type="ECO:0000256" key="1">
    <source>
        <dbReference type="ARBA" id="ARBA00007274"/>
    </source>
</evidence>
<dbReference type="SUPFAM" id="SSF51161">
    <property type="entry name" value="Trimeric LpxA-like enzymes"/>
    <property type="match status" value="1"/>
</dbReference>
<dbReference type="Proteomes" id="UP001277561">
    <property type="component" value="Unassembled WGS sequence"/>
</dbReference>
<dbReference type="GO" id="GO:0016746">
    <property type="term" value="F:acyltransferase activity"/>
    <property type="evidence" value="ECO:0007669"/>
    <property type="project" value="UniProtKB-KW"/>
</dbReference>
<evidence type="ECO:0000313" key="3">
    <source>
        <dbReference type="EMBL" id="MDX8333065.1"/>
    </source>
</evidence>
<dbReference type="PANTHER" id="PTHR23416">
    <property type="entry name" value="SIALIC ACID SYNTHASE-RELATED"/>
    <property type="match status" value="1"/>
</dbReference>
<accession>A0ABU4W5L2</accession>
<keyword evidence="2 3" id="KW-0808">Transferase</keyword>
<reference evidence="3" key="1">
    <citation type="journal article" date="2023" name="Phytobiomes J">
        <title>Deciphering the key players within the bacterial microbiota associated with aerial crown gall tumors on rhododendron: Insights into the gallobiome.</title>
        <authorList>
            <person name="Kuzmanovic N."/>
            <person name="Nesme J."/>
            <person name="Wolf J."/>
            <person name="Neumann-Schaal M."/>
            <person name="Petersen J."/>
            <person name="Fernandez-Gnecco G."/>
            <person name="Sproeer C."/>
            <person name="Bunk B."/>
            <person name="Overmann J."/>
            <person name="Sorensen S.J."/>
            <person name="Idczak E."/>
            <person name="Smalla K."/>
        </authorList>
    </citation>
    <scope>NUCLEOTIDE SEQUENCE [LARGE SCALE GENOMIC DNA]</scope>
    <source>
        <strain evidence="3">Rho-14.1</strain>
    </source>
</reference>
<evidence type="ECO:0000256" key="2">
    <source>
        <dbReference type="ARBA" id="ARBA00022679"/>
    </source>
</evidence>
<evidence type="ECO:0000313" key="4">
    <source>
        <dbReference type="Proteomes" id="UP001277561"/>
    </source>
</evidence>
<dbReference type="RefSeq" id="WP_320189043.1">
    <property type="nucleotide sequence ID" value="NZ_CP192765.1"/>
</dbReference>
<keyword evidence="4" id="KW-1185">Reference proteome</keyword>
<organism evidence="3 4">
    <name type="scientific">Agrobacterium rosae</name>
    <dbReference type="NCBI Taxonomy" id="1972867"/>
    <lineage>
        <taxon>Bacteria</taxon>
        <taxon>Pseudomonadati</taxon>
        <taxon>Pseudomonadota</taxon>
        <taxon>Alphaproteobacteria</taxon>
        <taxon>Hyphomicrobiales</taxon>
        <taxon>Rhizobiaceae</taxon>
        <taxon>Rhizobium/Agrobacterium group</taxon>
        <taxon>Agrobacterium</taxon>
    </lineage>
</organism>
<name>A0ABU4W5L2_9HYPH</name>
<dbReference type="EC" id="2.3.1.-" evidence="3"/>
<protein>
    <submittedName>
        <fullName evidence="3">Acyltransferase</fullName>
        <ecNumber evidence="3">2.3.1.-</ecNumber>
    </submittedName>
</protein>
<comment type="caution">
    <text evidence="3">The sequence shown here is derived from an EMBL/GenBank/DDBJ whole genome shotgun (WGS) entry which is preliminary data.</text>
</comment>
<proteinExistence type="inferred from homology"/>